<sequence length="243" mass="28096">MERKEFLLQLQHFILRPVIMSHTEMAAEFEKARVVGLDMCQVFPTSIIPPNCEFVQHNLVEGRLPFEDNTFDFVFQRLLLGGLRPKEWRHVVRELGRVTKPGGWIELVEIDGSGGNNGPKTMKVWNWIHQAFATQGIDVYIGRQQGLKKLLEEEACLPLVHHDTLQLDTGEHGGKIGELLKENEVAFWRAMTPLVLQRSQVTHEHFEQAIAEAEEEIEEYKSYHIFYCAYGQKPEKTLEEMDI</sequence>
<dbReference type="EMBL" id="JAAAJB010000182">
    <property type="protein sequence ID" value="KAG0262619.1"/>
    <property type="molecule type" value="Genomic_DNA"/>
</dbReference>
<dbReference type="InterPro" id="IPR029063">
    <property type="entry name" value="SAM-dependent_MTases_sf"/>
</dbReference>
<evidence type="ECO:0000313" key="4">
    <source>
        <dbReference type="Proteomes" id="UP000807716"/>
    </source>
</evidence>
<dbReference type="CDD" id="cd02440">
    <property type="entry name" value="AdoMet_MTases"/>
    <property type="match status" value="1"/>
</dbReference>
<dbReference type="InterPro" id="IPR013216">
    <property type="entry name" value="Methyltransf_11"/>
</dbReference>
<dbReference type="PANTHER" id="PTHR43591:SF24">
    <property type="entry name" value="2-METHOXY-6-POLYPRENYL-1,4-BENZOQUINOL METHYLASE, MITOCHONDRIAL"/>
    <property type="match status" value="1"/>
</dbReference>
<organism evidence="3 4">
    <name type="scientific">Actinomortierella ambigua</name>
    <dbReference type="NCBI Taxonomy" id="1343610"/>
    <lineage>
        <taxon>Eukaryota</taxon>
        <taxon>Fungi</taxon>
        <taxon>Fungi incertae sedis</taxon>
        <taxon>Mucoromycota</taxon>
        <taxon>Mortierellomycotina</taxon>
        <taxon>Mortierellomycetes</taxon>
        <taxon>Mortierellales</taxon>
        <taxon>Mortierellaceae</taxon>
        <taxon>Actinomortierella</taxon>
    </lineage>
</organism>
<reference evidence="3" key="1">
    <citation type="journal article" date="2020" name="Fungal Divers.">
        <title>Resolving the Mortierellaceae phylogeny through synthesis of multi-gene phylogenetics and phylogenomics.</title>
        <authorList>
            <person name="Vandepol N."/>
            <person name="Liber J."/>
            <person name="Desiro A."/>
            <person name="Na H."/>
            <person name="Kennedy M."/>
            <person name="Barry K."/>
            <person name="Grigoriev I.V."/>
            <person name="Miller A.N."/>
            <person name="O'Donnell K."/>
            <person name="Stajich J.E."/>
            <person name="Bonito G."/>
        </authorList>
    </citation>
    <scope>NUCLEOTIDE SEQUENCE</scope>
    <source>
        <strain evidence="3">BC1065</strain>
    </source>
</reference>
<dbReference type="Proteomes" id="UP000807716">
    <property type="component" value="Unassembled WGS sequence"/>
</dbReference>
<dbReference type="AlphaFoldDB" id="A0A9P6QBE5"/>
<keyword evidence="4" id="KW-1185">Reference proteome</keyword>
<evidence type="ECO:0000259" key="2">
    <source>
        <dbReference type="Pfam" id="PF08241"/>
    </source>
</evidence>
<evidence type="ECO:0000256" key="1">
    <source>
        <dbReference type="SAM" id="Coils"/>
    </source>
</evidence>
<dbReference type="GO" id="GO:0008757">
    <property type="term" value="F:S-adenosylmethionine-dependent methyltransferase activity"/>
    <property type="evidence" value="ECO:0007669"/>
    <property type="project" value="InterPro"/>
</dbReference>
<dbReference type="PANTHER" id="PTHR43591">
    <property type="entry name" value="METHYLTRANSFERASE"/>
    <property type="match status" value="1"/>
</dbReference>
<dbReference type="OrthoDB" id="2013972at2759"/>
<protein>
    <recommendedName>
        <fullName evidence="2">Methyltransferase type 11 domain-containing protein</fullName>
    </recommendedName>
</protein>
<name>A0A9P6QBE5_9FUNG</name>
<feature type="domain" description="Methyltransferase type 11" evidence="2">
    <location>
        <begin position="26"/>
        <end position="105"/>
    </location>
</feature>
<dbReference type="Pfam" id="PF08241">
    <property type="entry name" value="Methyltransf_11"/>
    <property type="match status" value="1"/>
</dbReference>
<dbReference type="Gene3D" id="3.40.50.150">
    <property type="entry name" value="Vaccinia Virus protein VP39"/>
    <property type="match status" value="1"/>
</dbReference>
<keyword evidence="1" id="KW-0175">Coiled coil</keyword>
<feature type="coiled-coil region" evidence="1">
    <location>
        <begin position="196"/>
        <end position="223"/>
    </location>
</feature>
<accession>A0A9P6QBE5</accession>
<evidence type="ECO:0000313" key="3">
    <source>
        <dbReference type="EMBL" id="KAG0262619.1"/>
    </source>
</evidence>
<gene>
    <name evidence="3" type="ORF">DFQ27_002240</name>
</gene>
<comment type="caution">
    <text evidence="3">The sequence shown here is derived from an EMBL/GenBank/DDBJ whole genome shotgun (WGS) entry which is preliminary data.</text>
</comment>
<dbReference type="SUPFAM" id="SSF53335">
    <property type="entry name" value="S-adenosyl-L-methionine-dependent methyltransferases"/>
    <property type="match status" value="1"/>
</dbReference>
<proteinExistence type="predicted"/>